<reference evidence="3" key="1">
    <citation type="submission" date="2013-08" db="EMBL/GenBank/DDBJ databases">
        <title>Intrasporangium oryzae NRRL B-24470.</title>
        <authorList>
            <person name="Liu H."/>
            <person name="Wang G."/>
        </authorList>
    </citation>
    <scope>NUCLEOTIDE SEQUENCE [LARGE SCALE GENOMIC DNA]</scope>
    <source>
        <strain evidence="3">Q5-1</strain>
    </source>
</reference>
<feature type="domain" description="Hemerythrin-like" evidence="1">
    <location>
        <begin position="15"/>
        <end position="125"/>
    </location>
</feature>
<gene>
    <name evidence="2" type="ORF">N864_13170</name>
</gene>
<evidence type="ECO:0000313" key="2">
    <source>
        <dbReference type="EMBL" id="EWT04384.1"/>
    </source>
</evidence>
<comment type="caution">
    <text evidence="2">The sequence shown here is derived from an EMBL/GenBank/DDBJ whole genome shotgun (WGS) entry which is preliminary data.</text>
</comment>
<dbReference type="InterPro" id="IPR012312">
    <property type="entry name" value="Hemerythrin-like"/>
</dbReference>
<dbReference type="EMBL" id="AWQS01000256">
    <property type="protein sequence ID" value="EWT04384.1"/>
    <property type="molecule type" value="Genomic_DNA"/>
</dbReference>
<accession>W9GKG5</accession>
<evidence type="ECO:0000259" key="1">
    <source>
        <dbReference type="Pfam" id="PF01814"/>
    </source>
</evidence>
<organism evidence="2 3">
    <name type="scientific">Intrasporangium chromatireducens Q5-1</name>
    <dbReference type="NCBI Taxonomy" id="584657"/>
    <lineage>
        <taxon>Bacteria</taxon>
        <taxon>Bacillati</taxon>
        <taxon>Actinomycetota</taxon>
        <taxon>Actinomycetes</taxon>
        <taxon>Micrococcales</taxon>
        <taxon>Intrasporangiaceae</taxon>
        <taxon>Intrasporangium</taxon>
    </lineage>
</organism>
<proteinExistence type="predicted"/>
<dbReference type="Pfam" id="PF01814">
    <property type="entry name" value="Hemerythrin"/>
    <property type="match status" value="1"/>
</dbReference>
<dbReference type="AlphaFoldDB" id="W9GKG5"/>
<name>W9GKG5_9MICO</name>
<keyword evidence="3" id="KW-1185">Reference proteome</keyword>
<dbReference type="PATRIC" id="fig|584657.3.peg.3737"/>
<dbReference type="Gene3D" id="1.20.120.520">
    <property type="entry name" value="nmb1532 protein domain like"/>
    <property type="match status" value="1"/>
</dbReference>
<evidence type="ECO:0000313" key="3">
    <source>
        <dbReference type="Proteomes" id="UP000019494"/>
    </source>
</evidence>
<sequence length="158" mass="17666">MCNYCGCREIRTVGRFMSEHEDLVNFTGDLYRARESGDPAAVARALEQLDGLLHPHTHAEERGLFTVLRRNPEFTDHVDGLCAEHTGLEAMAQEIRNGDFDVVDEFIDALREHMDKEDNGLFPAAAIELEGPDWEEVVALTQSADTSPLERAGEAREP</sequence>
<dbReference type="CDD" id="cd12108">
    <property type="entry name" value="Hr-like"/>
    <property type="match status" value="1"/>
</dbReference>
<dbReference type="Proteomes" id="UP000019494">
    <property type="component" value="Unassembled WGS sequence"/>
</dbReference>
<protein>
    <submittedName>
        <fullName evidence="2">Hemerythrin</fullName>
    </submittedName>
</protein>
<dbReference type="OrthoDB" id="3381279at2"/>